<sequence length="315" mass="31105">DNGITLTVKNSLGDTDTTFTGTKEVTVTGYGVAPDGTYGSLGSTALAASPSKINVNFVAGVAQVNLKLNKAGVQAVVFSQAGVTSPAATALNIAPVAGSTATMKLTTGVSAPQVNGGSFAQQPVITLLDQFGNVNIGDSSTIVTVSKKDAGSWMLTGNTTLTAVAGVISFTDLGATNAAGITGAQLVTVAGYDVAPDGTYGSLGSTALAASPSKINVDFVEGVAQVNLKLNKAGAQAVVFSQAGVASPAATGLNITPVAGSTATMKLTTGVSAPQANGGSFAQQPVITLLDQFGNVNLGDNSTVVTVSKKDTGSW</sequence>
<proteinExistence type="predicted"/>
<feature type="non-terminal residue" evidence="1">
    <location>
        <position position="1"/>
    </location>
</feature>
<dbReference type="Proteomes" id="UP000187158">
    <property type="component" value="Unassembled WGS sequence"/>
</dbReference>
<evidence type="ECO:0000313" key="1">
    <source>
        <dbReference type="EMBL" id="OMC88264.1"/>
    </source>
</evidence>
<dbReference type="RefSeq" id="WP_179087680.1">
    <property type="nucleotide sequence ID" value="NZ_MPVP01000790.1"/>
</dbReference>
<accession>A0ABX3GBN7</accession>
<evidence type="ECO:0000313" key="2">
    <source>
        <dbReference type="Proteomes" id="UP000187158"/>
    </source>
</evidence>
<protein>
    <submittedName>
        <fullName evidence="1">Uncharacterized protein</fullName>
    </submittedName>
</protein>
<keyword evidence="2" id="KW-1185">Reference proteome</keyword>
<organism evidence="1 2">
    <name type="scientific">Paenibacillus odorifer</name>
    <dbReference type="NCBI Taxonomy" id="189426"/>
    <lineage>
        <taxon>Bacteria</taxon>
        <taxon>Bacillati</taxon>
        <taxon>Bacillota</taxon>
        <taxon>Bacilli</taxon>
        <taxon>Bacillales</taxon>
        <taxon>Paenibacillaceae</taxon>
        <taxon>Paenibacillus</taxon>
    </lineage>
</organism>
<dbReference type="EMBL" id="MPVP01000790">
    <property type="protein sequence ID" value="OMC88264.1"/>
    <property type="molecule type" value="Genomic_DNA"/>
</dbReference>
<feature type="non-terminal residue" evidence="1">
    <location>
        <position position="315"/>
    </location>
</feature>
<name>A0ABX3GBN7_9BACL</name>
<reference evidence="1 2" key="1">
    <citation type="submission" date="2016-11" db="EMBL/GenBank/DDBJ databases">
        <title>Paenibacillus species isolates.</title>
        <authorList>
            <person name="Beno S.M."/>
        </authorList>
    </citation>
    <scope>NUCLEOTIDE SEQUENCE [LARGE SCALE GENOMIC DNA]</scope>
    <source>
        <strain evidence="1 2">FSL H7-0433</strain>
    </source>
</reference>
<comment type="caution">
    <text evidence="1">The sequence shown here is derived from an EMBL/GenBank/DDBJ whole genome shotgun (WGS) entry which is preliminary data.</text>
</comment>
<gene>
    <name evidence="1" type="ORF">BSO21_34820</name>
</gene>